<keyword evidence="1" id="KW-1133">Transmembrane helix</keyword>
<dbReference type="AlphaFoldDB" id="A0A380TYL1"/>
<name>A0A380TYL1_ACIJO</name>
<proteinExistence type="predicted"/>
<sequence length="40" mass="4638">MIEYFDYLYSLSTLHLVLLSLMAFLGLIIIKKIGDVFDLD</sequence>
<dbReference type="Proteomes" id="UP000254227">
    <property type="component" value="Unassembled WGS sequence"/>
</dbReference>
<keyword evidence="1" id="KW-0472">Membrane</keyword>
<reference evidence="2 3" key="1">
    <citation type="submission" date="2018-06" db="EMBL/GenBank/DDBJ databases">
        <authorList>
            <consortium name="Pathogen Informatics"/>
            <person name="Doyle S."/>
        </authorList>
    </citation>
    <scope>NUCLEOTIDE SEQUENCE [LARGE SCALE GENOMIC DNA]</scope>
    <source>
        <strain evidence="2 3">NCTC10308</strain>
    </source>
</reference>
<feature type="transmembrane region" description="Helical" evidence="1">
    <location>
        <begin position="7"/>
        <end position="30"/>
    </location>
</feature>
<protein>
    <submittedName>
        <fullName evidence="2">Uncharacterized protein</fullName>
    </submittedName>
</protein>
<evidence type="ECO:0000256" key="1">
    <source>
        <dbReference type="SAM" id="Phobius"/>
    </source>
</evidence>
<keyword evidence="1" id="KW-0812">Transmembrane</keyword>
<evidence type="ECO:0000313" key="3">
    <source>
        <dbReference type="Proteomes" id="UP000254227"/>
    </source>
</evidence>
<dbReference type="EMBL" id="UFRV01000006">
    <property type="protein sequence ID" value="SUT93141.1"/>
    <property type="molecule type" value="Genomic_DNA"/>
</dbReference>
<accession>A0A380TYL1</accession>
<gene>
    <name evidence="2" type="ORF">NCTC10308_00989</name>
</gene>
<evidence type="ECO:0000313" key="2">
    <source>
        <dbReference type="EMBL" id="SUT93141.1"/>
    </source>
</evidence>
<organism evidence="2 3">
    <name type="scientific">Acinetobacter johnsonii</name>
    <dbReference type="NCBI Taxonomy" id="40214"/>
    <lineage>
        <taxon>Bacteria</taxon>
        <taxon>Pseudomonadati</taxon>
        <taxon>Pseudomonadota</taxon>
        <taxon>Gammaproteobacteria</taxon>
        <taxon>Moraxellales</taxon>
        <taxon>Moraxellaceae</taxon>
        <taxon>Acinetobacter</taxon>
    </lineage>
</organism>